<dbReference type="Pfam" id="PF03018">
    <property type="entry name" value="Dirigent"/>
    <property type="match status" value="1"/>
</dbReference>
<organism evidence="5 6">
    <name type="scientific">Theobroma cacao</name>
    <name type="common">Cacao</name>
    <name type="synonym">Cocoa</name>
    <dbReference type="NCBI Taxonomy" id="3641"/>
    <lineage>
        <taxon>Eukaryota</taxon>
        <taxon>Viridiplantae</taxon>
        <taxon>Streptophyta</taxon>
        <taxon>Embryophyta</taxon>
        <taxon>Tracheophyta</taxon>
        <taxon>Spermatophyta</taxon>
        <taxon>Magnoliopsida</taxon>
        <taxon>eudicotyledons</taxon>
        <taxon>Gunneridae</taxon>
        <taxon>Pentapetalae</taxon>
        <taxon>rosids</taxon>
        <taxon>malvids</taxon>
        <taxon>Malvales</taxon>
        <taxon>Malvaceae</taxon>
        <taxon>Byttnerioideae</taxon>
        <taxon>Theobroma</taxon>
    </lineage>
</organism>
<dbReference type="GO" id="GO:0009699">
    <property type="term" value="P:phenylpropanoid biosynthetic process"/>
    <property type="evidence" value="ECO:0007669"/>
    <property type="project" value="UniProtKB-ARBA"/>
</dbReference>
<sequence>MYFHTTNKAEPMGRTLMLAWILVLCLWQVLPCVPKVEKVTNLHFFLHETTGGEDPTAVMVARPDITNNDNSSPVPFGSVVAIDDRLTVGPEYNSEVIGNAQGLGVSASKDTTTVVLYLDFGFTKGKLNGSSISIFSRNPVIEKERELSVVGGRGKFKMAKGFALLKTYFLNETNVIVEYNVTVIHY</sequence>
<evidence type="ECO:0000313" key="5">
    <source>
        <dbReference type="EMBL" id="EOX97738.1"/>
    </source>
</evidence>
<dbReference type="HOGENOM" id="CLU_087111_2_0_1"/>
<feature type="chain" id="PRO_5008190116" description="Dirigent protein" evidence="4">
    <location>
        <begin position="32"/>
        <end position="186"/>
    </location>
</feature>
<protein>
    <recommendedName>
        <fullName evidence="4">Dirigent protein</fullName>
    </recommendedName>
</protein>
<keyword evidence="4" id="KW-0732">Signal</keyword>
<accession>A0A061E672</accession>
<keyword evidence="3 4" id="KW-0964">Secreted</keyword>
<evidence type="ECO:0000313" key="6">
    <source>
        <dbReference type="Proteomes" id="UP000026915"/>
    </source>
</evidence>
<dbReference type="Gene3D" id="2.40.480.10">
    <property type="entry name" value="Allene oxide cyclase-like"/>
    <property type="match status" value="1"/>
</dbReference>
<reference evidence="5 6" key="1">
    <citation type="journal article" date="2013" name="Genome Biol.">
        <title>The genome sequence of the most widely cultivated cacao type and its use to identify candidate genes regulating pod color.</title>
        <authorList>
            <person name="Motamayor J.C."/>
            <person name="Mockaitis K."/>
            <person name="Schmutz J."/>
            <person name="Haiminen N."/>
            <person name="Iii D.L."/>
            <person name="Cornejo O."/>
            <person name="Findley S.D."/>
            <person name="Zheng P."/>
            <person name="Utro F."/>
            <person name="Royaert S."/>
            <person name="Saski C."/>
            <person name="Jenkins J."/>
            <person name="Podicheti R."/>
            <person name="Zhao M."/>
            <person name="Scheffler B.E."/>
            <person name="Stack J.C."/>
            <person name="Feltus F.A."/>
            <person name="Mustiga G.M."/>
            <person name="Amores F."/>
            <person name="Phillips W."/>
            <person name="Marelli J.P."/>
            <person name="May G.D."/>
            <person name="Shapiro H."/>
            <person name="Ma J."/>
            <person name="Bustamante C.D."/>
            <person name="Schnell R.J."/>
            <person name="Main D."/>
            <person name="Gilbert D."/>
            <person name="Parida L."/>
            <person name="Kuhn D.N."/>
        </authorList>
    </citation>
    <scope>NUCLEOTIDE SEQUENCE [LARGE SCALE GENOMIC DNA]</scope>
    <source>
        <strain evidence="6">cv. Matina 1-6</strain>
    </source>
</reference>
<dbReference type="InParanoid" id="A0A061E672"/>
<evidence type="ECO:0000256" key="4">
    <source>
        <dbReference type="RuleBase" id="RU363099"/>
    </source>
</evidence>
<dbReference type="OMA" id="FALADYK"/>
<dbReference type="PANTHER" id="PTHR21495">
    <property type="entry name" value="NUCLEOPORIN-RELATED"/>
    <property type="match status" value="1"/>
</dbReference>
<feature type="signal peptide" evidence="4">
    <location>
        <begin position="1"/>
        <end position="31"/>
    </location>
</feature>
<evidence type="ECO:0000256" key="3">
    <source>
        <dbReference type="ARBA" id="ARBA00022525"/>
    </source>
</evidence>
<keyword evidence="4" id="KW-0052">Apoplast</keyword>
<dbReference type="EMBL" id="CM001880">
    <property type="protein sequence ID" value="EOX97738.1"/>
    <property type="molecule type" value="Genomic_DNA"/>
</dbReference>
<evidence type="ECO:0000256" key="1">
    <source>
        <dbReference type="ARBA" id="ARBA00010746"/>
    </source>
</evidence>
<evidence type="ECO:0000256" key="2">
    <source>
        <dbReference type="ARBA" id="ARBA00011738"/>
    </source>
</evidence>
<dbReference type="GO" id="GO:0048046">
    <property type="term" value="C:apoplast"/>
    <property type="evidence" value="ECO:0007669"/>
    <property type="project" value="UniProtKB-SubCell"/>
</dbReference>
<dbReference type="STRING" id="3641.A0A061E672"/>
<comment type="subcellular location">
    <subcellularLocation>
        <location evidence="4">Secreted</location>
        <location evidence="4">Extracellular space</location>
        <location evidence="4">Apoplast</location>
    </subcellularLocation>
</comment>
<keyword evidence="6" id="KW-1185">Reference proteome</keyword>
<dbReference type="Gramene" id="EOX97738">
    <property type="protein sequence ID" value="EOX97738"/>
    <property type="gene ID" value="TCM_006673"/>
</dbReference>
<dbReference type="InterPro" id="IPR004265">
    <property type="entry name" value="Dirigent"/>
</dbReference>
<name>A0A061E672_THECC</name>
<comment type="subunit">
    <text evidence="2 4">Homodimer.</text>
</comment>
<comment type="similarity">
    <text evidence="1 4">Belongs to the plant dirigent protein family.</text>
</comment>
<dbReference type="eggNOG" id="ENOG502SMHG">
    <property type="taxonomic scope" value="Eukaryota"/>
</dbReference>
<dbReference type="AlphaFoldDB" id="A0A061E672"/>
<comment type="function">
    <text evidence="4">Dirigent proteins impart stereoselectivity on the phenoxy radical-coupling reaction, yielding optically active lignans from two molecules of coniferyl alcohol in the biosynthesis of lignans, flavonolignans, and alkaloids and thus plays a central role in plant secondary metabolism.</text>
</comment>
<dbReference type="InterPro" id="IPR044859">
    <property type="entry name" value="Allene_oxi_cyc_Dirigent"/>
</dbReference>
<gene>
    <name evidence="5" type="ORF">TCM_006673</name>
</gene>
<dbReference type="Proteomes" id="UP000026915">
    <property type="component" value="Chromosome 2"/>
</dbReference>
<proteinExistence type="inferred from homology"/>